<accession>U6MA83</accession>
<evidence type="ECO:0000313" key="2">
    <source>
        <dbReference type="Proteomes" id="UP000030763"/>
    </source>
</evidence>
<sequence>MDPHASFRFGSVLISDGDNKKDPGQLRSILVRNLPSRLSSDQSKEALRQLFSGSVMRANHLQANHREGQKSQEGILLVSAKQGILGQNRWPGRRLNPQEGRGDATQRKIVISNGHRKQLLQQLPYAVSNIRVATDDRGNSIYAVVDFTHEFLANLAIQLLGETATMPSTST</sequence>
<gene>
    <name evidence="1" type="ORF">EMWEY_00057280</name>
</gene>
<dbReference type="Proteomes" id="UP000030763">
    <property type="component" value="Unassembled WGS sequence"/>
</dbReference>
<dbReference type="EMBL" id="HG720376">
    <property type="protein sequence ID" value="CDJ59409.1"/>
    <property type="molecule type" value="Genomic_DNA"/>
</dbReference>
<reference evidence="1" key="2">
    <citation type="submission" date="2013-10" db="EMBL/GenBank/DDBJ databases">
        <authorList>
            <person name="Aslett M."/>
        </authorList>
    </citation>
    <scope>NUCLEOTIDE SEQUENCE [LARGE SCALE GENOMIC DNA]</scope>
    <source>
        <strain evidence="1">Weybridge</strain>
    </source>
</reference>
<dbReference type="OrthoDB" id="439808at2759"/>
<dbReference type="AlphaFoldDB" id="U6MA83"/>
<protein>
    <submittedName>
        <fullName evidence="1">RNA recognition motif domain-containing protein, putative</fullName>
    </submittedName>
</protein>
<organism evidence="1 2">
    <name type="scientific">Eimeria maxima</name>
    <name type="common">Coccidian parasite</name>
    <dbReference type="NCBI Taxonomy" id="5804"/>
    <lineage>
        <taxon>Eukaryota</taxon>
        <taxon>Sar</taxon>
        <taxon>Alveolata</taxon>
        <taxon>Apicomplexa</taxon>
        <taxon>Conoidasida</taxon>
        <taxon>Coccidia</taxon>
        <taxon>Eucoccidiorida</taxon>
        <taxon>Eimeriorina</taxon>
        <taxon>Eimeriidae</taxon>
        <taxon>Eimeria</taxon>
    </lineage>
</organism>
<dbReference type="GeneID" id="25339714"/>
<keyword evidence="2" id="KW-1185">Reference proteome</keyword>
<name>U6MA83_EIMMA</name>
<evidence type="ECO:0000313" key="1">
    <source>
        <dbReference type="EMBL" id="CDJ59409.1"/>
    </source>
</evidence>
<proteinExistence type="predicted"/>
<reference evidence="1" key="1">
    <citation type="submission" date="2013-10" db="EMBL/GenBank/DDBJ databases">
        <title>Genomic analysis of the causative agents of coccidiosis in chickens.</title>
        <authorList>
            <person name="Reid A.J."/>
            <person name="Blake D."/>
            <person name="Billington K."/>
            <person name="Browne H."/>
            <person name="Dunn M."/>
            <person name="Hung S."/>
            <person name="Kawahara F."/>
            <person name="Miranda-Saavedra D."/>
            <person name="Mourier T."/>
            <person name="Nagra H."/>
            <person name="Otto T.D."/>
            <person name="Rawlings N."/>
            <person name="Sanchez A."/>
            <person name="Sanders M."/>
            <person name="Subramaniam C."/>
            <person name="Tay Y."/>
            <person name="Dear P."/>
            <person name="Doerig C."/>
            <person name="Gruber A."/>
            <person name="Parkinson J."/>
            <person name="Shirley M."/>
            <person name="Wan K.L."/>
            <person name="Berriman M."/>
            <person name="Tomley F."/>
            <person name="Pain A."/>
        </authorList>
    </citation>
    <scope>NUCLEOTIDE SEQUENCE [LARGE SCALE GENOMIC DNA]</scope>
    <source>
        <strain evidence="1">Weybridge</strain>
    </source>
</reference>
<dbReference type="VEuPathDB" id="ToxoDB:EMWEY_00057280"/>
<dbReference type="RefSeq" id="XP_013336057.1">
    <property type="nucleotide sequence ID" value="XM_013480603.1"/>
</dbReference>